<protein>
    <recommendedName>
        <fullName evidence="5">Protein kinase domain-containing protein</fullName>
    </recommendedName>
</protein>
<gene>
    <name evidence="6" type="ORF">NP233_g2940</name>
</gene>
<dbReference type="InterPro" id="IPR017441">
    <property type="entry name" value="Protein_kinase_ATP_BS"/>
</dbReference>
<evidence type="ECO:0000256" key="1">
    <source>
        <dbReference type="ARBA" id="ARBA00022741"/>
    </source>
</evidence>
<feature type="region of interest" description="Disordered" evidence="4">
    <location>
        <begin position="607"/>
        <end position="743"/>
    </location>
</feature>
<comment type="caution">
    <text evidence="6">The sequence shown here is derived from an EMBL/GenBank/DDBJ whole genome shotgun (WGS) entry which is preliminary data.</text>
</comment>
<evidence type="ECO:0000256" key="4">
    <source>
        <dbReference type="SAM" id="MobiDB-lite"/>
    </source>
</evidence>
<dbReference type="GO" id="GO:0035556">
    <property type="term" value="P:intracellular signal transduction"/>
    <property type="evidence" value="ECO:0007669"/>
    <property type="project" value="TreeGrafter"/>
</dbReference>
<evidence type="ECO:0000256" key="2">
    <source>
        <dbReference type="ARBA" id="ARBA00022840"/>
    </source>
</evidence>
<sequence>MAQVSESPPRAPPVQYAAPLGTRWAKEKAAAGGSSAFDLVTDPKSIGPWILGECVGKGASGRVKIAKHRRTGQLAAVKILPIAPLVNSRSSLATQQAKSEKQRLGIDREITMMKLMNHPNIMRIYDVFEGEKELFLVLEFVQGGELFDFLVNRGRLPPSEALEYFKQIIYGLNYAHTFSIIHRDLKPENILIASLKPPLVKIADWGMAAFAPPSLQLETSCGSPHYASPEIVNGEKYQGNATDIWSCGVILFALLTGRLPFDDKNVRNLLAKVKTGKYDMPNWIDPLAKDLLTRMLVVDVKKRITIPEILIHPWLAANYSTCDTPDSGVVILAPPLPPSPSELAKPLASPADIDQELLASLKIVWGKHADPDGDNIIRDLCSPPGFGIHAKAFYFLLGRYREETLRKRLIEGPGDYQDMSRPSQGGEQRILRIYRPRAQTSPSQQRPSGLLTLSQPSPSPHRELASVSSHPPASPVGPRPPPVHSSRGQAEVWRLQFQQDFSPNPAHTSTPPQSRPVSVFALGRGGPRPQPPRRGTSTGTSEVPSLGFTQHLQNLQDKSRPRSQGSATALDIRNRSVSQDATLPLLNAPKTADPVLQHTLTKITDGLNDYILPPISPGSSPRPDGRGFSPILPHQPFSLPPSAHREARRDRTSKSKPSRCVDKENQSTSDEGWSYIGSDPEQNSLGLGVDIGRDIGKDVGNIPRNVVSPPRGRKDRERKNRPPPLDLPQRTTAPLSSLGSPINLSSPFTSPPVSAASSRLMTSPVVGEFKGWFTNLFNWKSSGQGMFYSVHDIPKTRMDVGRMLESFGITVDGVGSSIADLEFGETLRCRLDMVTTDVLTGSTWKPTRFRVEFSLGLSDSPRDHMFFPTNTTSAGSTTTPRGRVTSFIGKTNTSSMPLPSPAPQCSIQLPPGYSCAVIIVHEKGSMTTFKAVWRRLKELYGDAPSTHPTCFSPNMPTSPFADNNQRLVFN</sequence>
<dbReference type="PANTHER" id="PTHR24346">
    <property type="entry name" value="MAP/MICROTUBULE AFFINITY-REGULATING KINASE"/>
    <property type="match status" value="1"/>
</dbReference>
<dbReference type="AlphaFoldDB" id="A0AAD5W0G8"/>
<organism evidence="6 7">
    <name type="scientific">Leucocoprinus birnbaumii</name>
    <dbReference type="NCBI Taxonomy" id="56174"/>
    <lineage>
        <taxon>Eukaryota</taxon>
        <taxon>Fungi</taxon>
        <taxon>Dikarya</taxon>
        <taxon>Basidiomycota</taxon>
        <taxon>Agaricomycotina</taxon>
        <taxon>Agaricomycetes</taxon>
        <taxon>Agaricomycetidae</taxon>
        <taxon>Agaricales</taxon>
        <taxon>Agaricineae</taxon>
        <taxon>Agaricaceae</taxon>
        <taxon>Leucocoprinus</taxon>
    </lineage>
</organism>
<dbReference type="PROSITE" id="PS00107">
    <property type="entry name" value="PROTEIN_KINASE_ATP"/>
    <property type="match status" value="1"/>
</dbReference>
<keyword evidence="2 3" id="KW-0067">ATP-binding</keyword>
<dbReference type="InterPro" id="IPR011009">
    <property type="entry name" value="Kinase-like_dom_sf"/>
</dbReference>
<feature type="region of interest" description="Disordered" evidence="4">
    <location>
        <begin position="501"/>
        <end position="575"/>
    </location>
</feature>
<dbReference type="SUPFAM" id="SSF56112">
    <property type="entry name" value="Protein kinase-like (PK-like)"/>
    <property type="match status" value="1"/>
</dbReference>
<dbReference type="Proteomes" id="UP001213000">
    <property type="component" value="Unassembled WGS sequence"/>
</dbReference>
<dbReference type="GO" id="GO:0005737">
    <property type="term" value="C:cytoplasm"/>
    <property type="evidence" value="ECO:0007669"/>
    <property type="project" value="TreeGrafter"/>
</dbReference>
<dbReference type="Pfam" id="PF00069">
    <property type="entry name" value="Pkinase"/>
    <property type="match status" value="1"/>
</dbReference>
<dbReference type="EMBL" id="JANIEX010000133">
    <property type="protein sequence ID" value="KAJ3572657.1"/>
    <property type="molecule type" value="Genomic_DNA"/>
</dbReference>
<evidence type="ECO:0000259" key="5">
    <source>
        <dbReference type="PROSITE" id="PS50011"/>
    </source>
</evidence>
<dbReference type="PANTHER" id="PTHR24346:SF110">
    <property type="entry name" value="NON-SPECIFIC SERINE_THREONINE PROTEIN KINASE"/>
    <property type="match status" value="1"/>
</dbReference>
<accession>A0AAD5W0G8</accession>
<keyword evidence="7" id="KW-1185">Reference proteome</keyword>
<dbReference type="SMART" id="SM00220">
    <property type="entry name" value="S_TKc"/>
    <property type="match status" value="1"/>
</dbReference>
<evidence type="ECO:0000256" key="3">
    <source>
        <dbReference type="PROSITE-ProRule" id="PRU10141"/>
    </source>
</evidence>
<evidence type="ECO:0000313" key="6">
    <source>
        <dbReference type="EMBL" id="KAJ3572657.1"/>
    </source>
</evidence>
<feature type="region of interest" description="Disordered" evidence="4">
    <location>
        <begin position="435"/>
        <end position="489"/>
    </location>
</feature>
<dbReference type="PROSITE" id="PS50011">
    <property type="entry name" value="PROTEIN_KINASE_DOM"/>
    <property type="match status" value="1"/>
</dbReference>
<dbReference type="PROSITE" id="PS00108">
    <property type="entry name" value="PROTEIN_KINASE_ST"/>
    <property type="match status" value="1"/>
</dbReference>
<feature type="compositionally biased region" description="Pro residues" evidence="4">
    <location>
        <begin position="472"/>
        <end position="483"/>
    </location>
</feature>
<dbReference type="GO" id="GO:0005524">
    <property type="term" value="F:ATP binding"/>
    <property type="evidence" value="ECO:0007669"/>
    <property type="project" value="UniProtKB-UniRule"/>
</dbReference>
<name>A0AAD5W0G8_9AGAR</name>
<evidence type="ECO:0000313" key="7">
    <source>
        <dbReference type="Proteomes" id="UP001213000"/>
    </source>
</evidence>
<dbReference type="FunFam" id="1.10.510.10:FF:000571">
    <property type="entry name" value="Maternal embryonic leucine zipper kinase"/>
    <property type="match status" value="1"/>
</dbReference>
<feature type="compositionally biased region" description="Polar residues" evidence="4">
    <location>
        <begin position="438"/>
        <end position="456"/>
    </location>
</feature>
<dbReference type="InterPro" id="IPR008271">
    <property type="entry name" value="Ser/Thr_kinase_AS"/>
</dbReference>
<feature type="compositionally biased region" description="Polar residues" evidence="4">
    <location>
        <begin position="501"/>
        <end position="516"/>
    </location>
</feature>
<reference evidence="6" key="1">
    <citation type="submission" date="2022-07" db="EMBL/GenBank/DDBJ databases">
        <title>Genome Sequence of Leucocoprinus birnbaumii.</title>
        <authorList>
            <person name="Buettner E."/>
        </authorList>
    </citation>
    <scope>NUCLEOTIDE SEQUENCE</scope>
    <source>
        <strain evidence="6">VT141</strain>
    </source>
</reference>
<keyword evidence="1 3" id="KW-0547">Nucleotide-binding</keyword>
<dbReference type="GO" id="GO:0004674">
    <property type="term" value="F:protein serine/threonine kinase activity"/>
    <property type="evidence" value="ECO:0007669"/>
    <property type="project" value="TreeGrafter"/>
</dbReference>
<feature type="compositionally biased region" description="Basic and acidic residues" evidence="4">
    <location>
        <begin position="643"/>
        <end position="665"/>
    </location>
</feature>
<feature type="domain" description="Protein kinase" evidence="5">
    <location>
        <begin position="49"/>
        <end position="315"/>
    </location>
</feature>
<feature type="compositionally biased region" description="Polar residues" evidence="4">
    <location>
        <begin position="729"/>
        <end position="743"/>
    </location>
</feature>
<dbReference type="Gene3D" id="1.10.510.10">
    <property type="entry name" value="Transferase(Phosphotransferase) domain 1"/>
    <property type="match status" value="1"/>
</dbReference>
<dbReference type="InterPro" id="IPR000719">
    <property type="entry name" value="Prot_kinase_dom"/>
</dbReference>
<feature type="compositionally biased region" description="Polar residues" evidence="4">
    <location>
        <begin position="536"/>
        <end position="567"/>
    </location>
</feature>
<feature type="binding site" evidence="3">
    <location>
        <position position="78"/>
    </location>
    <ligand>
        <name>ATP</name>
        <dbReference type="ChEBI" id="CHEBI:30616"/>
    </ligand>
</feature>
<proteinExistence type="predicted"/>